<dbReference type="eggNOG" id="COG0697">
    <property type="taxonomic scope" value="Bacteria"/>
</dbReference>
<feature type="transmembrane region" description="Helical" evidence="2">
    <location>
        <begin position="133"/>
        <end position="151"/>
    </location>
</feature>
<dbReference type="STRING" id="247156.NFA_25150"/>
<protein>
    <recommendedName>
        <fullName evidence="6">Integral membrane protein</fullName>
    </recommendedName>
</protein>
<name>Q5YWS9_NOCFA</name>
<accession>Q5YWS9</accession>
<evidence type="ECO:0008006" key="6">
    <source>
        <dbReference type="Google" id="ProtNLM"/>
    </source>
</evidence>
<dbReference type="Proteomes" id="UP000006820">
    <property type="component" value="Chromosome"/>
</dbReference>
<dbReference type="RefSeq" id="WP_011209047.1">
    <property type="nucleotide sequence ID" value="NC_006361.1"/>
</dbReference>
<evidence type="ECO:0000313" key="4">
    <source>
        <dbReference type="EMBL" id="BAD57362.1"/>
    </source>
</evidence>
<feature type="transmembrane region" description="Helical" evidence="2">
    <location>
        <begin position="226"/>
        <end position="247"/>
    </location>
</feature>
<evidence type="ECO:0000256" key="2">
    <source>
        <dbReference type="SAM" id="Phobius"/>
    </source>
</evidence>
<dbReference type="EMBL" id="AP006618">
    <property type="protein sequence ID" value="BAD57362.1"/>
    <property type="molecule type" value="Genomic_DNA"/>
</dbReference>
<keyword evidence="2" id="KW-0812">Transmembrane</keyword>
<feature type="signal peptide" evidence="3">
    <location>
        <begin position="1"/>
        <end position="21"/>
    </location>
</feature>
<feature type="transmembrane region" description="Helical" evidence="2">
    <location>
        <begin position="253"/>
        <end position="276"/>
    </location>
</feature>
<feature type="transmembrane region" description="Helical" evidence="2">
    <location>
        <begin position="283"/>
        <end position="306"/>
    </location>
</feature>
<evidence type="ECO:0000313" key="5">
    <source>
        <dbReference type="Proteomes" id="UP000006820"/>
    </source>
</evidence>
<proteinExistence type="predicted"/>
<feature type="chain" id="PRO_5038550817" description="Integral membrane protein" evidence="3">
    <location>
        <begin position="22"/>
        <end position="344"/>
    </location>
</feature>
<dbReference type="PANTHER" id="PTHR40761">
    <property type="entry name" value="CONSERVED INTEGRAL MEMBRANE ALANINE VALINE AND LEUCINE RICH PROTEIN-RELATED"/>
    <property type="match status" value="1"/>
</dbReference>
<reference evidence="4 5" key="1">
    <citation type="journal article" date="2004" name="Proc. Natl. Acad. Sci. U.S.A.">
        <title>The complete genomic sequence of Nocardia farcinica IFM 10152.</title>
        <authorList>
            <person name="Ishikawa J."/>
            <person name="Yamashita A."/>
            <person name="Mikami Y."/>
            <person name="Hoshino Y."/>
            <person name="Kurita H."/>
            <person name="Hotta K."/>
            <person name="Shiba T."/>
            <person name="Hattori M."/>
        </authorList>
    </citation>
    <scope>NUCLEOTIDE SEQUENCE [LARGE SCALE GENOMIC DNA]</scope>
    <source>
        <strain evidence="4 5">IFM 10152</strain>
    </source>
</reference>
<keyword evidence="5" id="KW-1185">Reference proteome</keyword>
<dbReference type="InterPro" id="IPR036259">
    <property type="entry name" value="MFS_trans_sf"/>
</dbReference>
<gene>
    <name evidence="4" type="ordered locus">NFA_25150</name>
</gene>
<feature type="transmembrane region" description="Helical" evidence="2">
    <location>
        <begin position="318"/>
        <end position="338"/>
    </location>
</feature>
<feature type="transmembrane region" description="Helical" evidence="2">
    <location>
        <begin position="102"/>
        <end position="121"/>
    </location>
</feature>
<dbReference type="GeneID" id="69054562"/>
<dbReference type="PANTHER" id="PTHR40761:SF1">
    <property type="entry name" value="CONSERVED INTEGRAL MEMBRANE ALANINE VALINE AND LEUCINE RICH PROTEIN-RELATED"/>
    <property type="match status" value="1"/>
</dbReference>
<feature type="compositionally biased region" description="Pro residues" evidence="1">
    <location>
        <begin position="167"/>
        <end position="182"/>
    </location>
</feature>
<evidence type="ECO:0000256" key="1">
    <source>
        <dbReference type="SAM" id="MobiDB-lite"/>
    </source>
</evidence>
<dbReference type="HOGENOM" id="CLU_070294_1_0_11"/>
<organism evidence="4 5">
    <name type="scientific">Nocardia farcinica (strain IFM 10152)</name>
    <dbReference type="NCBI Taxonomy" id="247156"/>
    <lineage>
        <taxon>Bacteria</taxon>
        <taxon>Bacillati</taxon>
        <taxon>Actinomycetota</taxon>
        <taxon>Actinomycetes</taxon>
        <taxon>Mycobacteriales</taxon>
        <taxon>Nocardiaceae</taxon>
        <taxon>Nocardia</taxon>
    </lineage>
</organism>
<keyword evidence="2" id="KW-1133">Transmembrane helix</keyword>
<feature type="transmembrane region" description="Helical" evidence="2">
    <location>
        <begin position="63"/>
        <end position="90"/>
    </location>
</feature>
<dbReference type="KEGG" id="nfa:NFA_25150"/>
<dbReference type="AlphaFoldDB" id="Q5YWS9"/>
<keyword evidence="3" id="KW-0732">Signal</keyword>
<keyword evidence="2" id="KW-0472">Membrane</keyword>
<feature type="region of interest" description="Disordered" evidence="1">
    <location>
        <begin position="154"/>
        <end position="221"/>
    </location>
</feature>
<dbReference type="NCBIfam" id="NF038012">
    <property type="entry name" value="DMT_1"/>
    <property type="match status" value="2"/>
</dbReference>
<evidence type="ECO:0000256" key="3">
    <source>
        <dbReference type="SAM" id="SignalP"/>
    </source>
</evidence>
<sequence length="344" mass="34736">MEHPVWSIVCALAAALLFAVAAVAQQRAAAAVPAGDSLVRTLVRSPRWWAGIVGDGGGYGLQVAALALGPVLLVQPLLVTSLVFALPIAARVDHRTVGRRTWAAALLLLAALGCFLVVGAPTSGNPTAPLRDWAVPSAVLLGAVILAVAAGSRSLTPEPADPARTPCRPPDQPTPRATPPAEPTTRSTGPPPEGSPAAESTPAGTVARSVQRPPPASPRSASRAPLLFGAAGGALFGLAAALTDFVAGRFTHGLGAVLTTWQTWALVAAGVAGVYVQQRAFQVGSIAAALPAATIAEPLAAAFLGLTVLDERLRTDGFGLVVVVASVAVLCVTTVRLAHAQAAE</sequence>
<dbReference type="SUPFAM" id="SSF103473">
    <property type="entry name" value="MFS general substrate transporter"/>
    <property type="match status" value="1"/>
</dbReference>